<keyword evidence="4" id="KW-1003">Cell membrane</keyword>
<dbReference type="PRINTS" id="PR00111">
    <property type="entry name" value="ABHYDROLASE"/>
</dbReference>
<dbReference type="FunFam" id="2.60.120.10:FF:000027">
    <property type="entry name" value="Protein kinase cAMP-dependent type II regulatory subunit alpha"/>
    <property type="match status" value="1"/>
</dbReference>
<dbReference type="InterPro" id="IPR003117">
    <property type="entry name" value="cAMP_dep_PK_reg_su_I/II_a/b"/>
</dbReference>
<evidence type="ECO:0000256" key="1">
    <source>
        <dbReference type="ARBA" id="ARBA00004236"/>
    </source>
</evidence>
<dbReference type="InterPro" id="IPR014710">
    <property type="entry name" value="RmlC-like_jellyroll"/>
</dbReference>
<keyword evidence="6" id="KW-0597">Phosphoprotein</keyword>
<feature type="compositionally biased region" description="Pro residues" evidence="15">
    <location>
        <begin position="976"/>
        <end position="1010"/>
    </location>
</feature>
<evidence type="ECO:0000256" key="4">
    <source>
        <dbReference type="ARBA" id="ARBA00022475"/>
    </source>
</evidence>
<dbReference type="Pfam" id="PF02197">
    <property type="entry name" value="RIIa"/>
    <property type="match status" value="1"/>
</dbReference>
<feature type="domain" description="Cyclic nucleotide-binding" evidence="16">
    <location>
        <begin position="595"/>
        <end position="721"/>
    </location>
</feature>
<dbReference type="GO" id="GO:0016747">
    <property type="term" value="F:acyltransferase activity, transferring groups other than amino-acyl groups"/>
    <property type="evidence" value="ECO:0007669"/>
    <property type="project" value="InterPro"/>
</dbReference>
<dbReference type="FunFam" id="3.40.50.1820:FF:000117">
    <property type="entry name" value="Monoglyceride lipase, putative"/>
    <property type="match status" value="1"/>
</dbReference>
<dbReference type="InterPro" id="IPR000595">
    <property type="entry name" value="cNMP-bd_dom"/>
</dbReference>
<dbReference type="EMBL" id="JAUPFM010000005">
    <property type="protein sequence ID" value="KAK2851157.1"/>
    <property type="molecule type" value="Genomic_DNA"/>
</dbReference>
<evidence type="ECO:0000256" key="6">
    <source>
        <dbReference type="ARBA" id="ARBA00022553"/>
    </source>
</evidence>
<dbReference type="GO" id="GO:0005952">
    <property type="term" value="C:cAMP-dependent protein kinase complex"/>
    <property type="evidence" value="ECO:0007669"/>
    <property type="project" value="InterPro"/>
</dbReference>
<comment type="function">
    <text evidence="12">Regulatory subunit of the cAMP-dependent protein kinases involved in cAMP signaling in cells. Type II regulatory chains mediate membrane association by binding to anchoring proteins, including the MAP2 kinase.</text>
</comment>
<dbReference type="Gene3D" id="3.40.630.30">
    <property type="match status" value="1"/>
</dbReference>
<feature type="region of interest" description="Disordered" evidence="15">
    <location>
        <begin position="387"/>
        <end position="435"/>
    </location>
</feature>
<dbReference type="Gene3D" id="3.40.50.1820">
    <property type="entry name" value="alpha/beta hydrolase"/>
    <property type="match status" value="1"/>
</dbReference>
<dbReference type="InterPro" id="IPR022742">
    <property type="entry name" value="Hydrolase_4"/>
</dbReference>
<dbReference type="SMART" id="SM00394">
    <property type="entry name" value="RIIa"/>
    <property type="match status" value="1"/>
</dbReference>
<feature type="region of interest" description="Disordered" evidence="15">
    <location>
        <begin position="1"/>
        <end position="52"/>
    </location>
</feature>
<dbReference type="PROSITE" id="PS51186">
    <property type="entry name" value="GNAT"/>
    <property type="match status" value="1"/>
</dbReference>
<evidence type="ECO:0000313" key="18">
    <source>
        <dbReference type="EMBL" id="KAK2851157.1"/>
    </source>
</evidence>
<dbReference type="InterPro" id="IPR000073">
    <property type="entry name" value="AB_hydrolase_1"/>
</dbReference>
<evidence type="ECO:0000256" key="9">
    <source>
        <dbReference type="ARBA" id="ARBA00022741"/>
    </source>
</evidence>
<comment type="similarity">
    <text evidence="3">Belongs to the cAMP-dependent kinase regulatory chain family.</text>
</comment>
<keyword evidence="5" id="KW-0963">Cytoplasm</keyword>
<dbReference type="GO" id="GO:0005829">
    <property type="term" value="C:cytosol"/>
    <property type="evidence" value="ECO:0007669"/>
    <property type="project" value="TreeGrafter"/>
</dbReference>
<feature type="compositionally biased region" description="Polar residues" evidence="15">
    <location>
        <begin position="953"/>
        <end position="966"/>
    </location>
</feature>
<dbReference type="GO" id="GO:0030552">
    <property type="term" value="F:cAMP binding"/>
    <property type="evidence" value="ECO:0007669"/>
    <property type="project" value="UniProtKB-KW"/>
</dbReference>
<dbReference type="CDD" id="cd04301">
    <property type="entry name" value="NAT_SF"/>
    <property type="match status" value="1"/>
</dbReference>
<evidence type="ECO:0000256" key="10">
    <source>
        <dbReference type="ARBA" id="ARBA00023136"/>
    </source>
</evidence>
<feature type="compositionally biased region" description="Basic and acidic residues" evidence="15">
    <location>
        <begin position="1"/>
        <end position="28"/>
    </location>
</feature>
<name>A0AA88SYM3_CHASR</name>
<protein>
    <recommendedName>
        <fullName evidence="13">cAMP-dependent protein kinase type II-alpha regulatory subunit</fullName>
    </recommendedName>
</protein>
<dbReference type="FunFam" id="1.20.890.10:FF:000002">
    <property type="entry name" value="cAMP-dependent protein kinase type II-alpha regulatory subunit"/>
    <property type="match status" value="1"/>
</dbReference>
<keyword evidence="19" id="KW-1185">Reference proteome</keyword>
<feature type="domain" description="Cyclic nucleotide-binding" evidence="16">
    <location>
        <begin position="477"/>
        <end position="592"/>
    </location>
</feature>
<evidence type="ECO:0000256" key="12">
    <source>
        <dbReference type="ARBA" id="ARBA00037198"/>
    </source>
</evidence>
<evidence type="ECO:0000259" key="16">
    <source>
        <dbReference type="PROSITE" id="PS50042"/>
    </source>
</evidence>
<keyword evidence="14" id="KW-0175">Coiled coil</keyword>
<dbReference type="FunFam" id="2.60.120.10:FF:000017">
    <property type="entry name" value="cAMP-dependent protein kinase type II regulatory subunit"/>
    <property type="match status" value="1"/>
</dbReference>
<accession>A0AA88SYM3</accession>
<sequence>MAGEEKDRSAVNIEQKLEGEAGHSEKKLKLPCRRSRADLSMPEPGAAPPRSPQGLLYSELPHIVNADGLHLFCRYWEPTGPPRALVFVAHGAGEHCGPYDEIAQRLKEQSLLVFAHDHVGHGQSEGDRMNIKDFQIYIRDSLQHIDLMKSRHPAVPVFIVGHSMGGAISILTACERPNDFAGVVLIAPMVQMNPDSATPFKVFLAKVLNHMLPSLSLGSIDSRWVSRDKKQVEAYDSDKLVFHGGMRVSFGMQLMGAAARIEREIPSISWPFLILHGDADRLCDIRGSKMMYEEAQSTDKKLKVYEGGYHALHHELPEMAESVLKEFSRGDRIRHRHIQPYTAMSIEIPVGLTELLQGYTVEVLRQRPSDLVDFAVQYFTRLRDTRSQDGASAGGKIGKGVMFDGEPMQTESNGDDDEDDDSDFEPPPPSRFNRRVSVCAEAFNPDEDDEDTEPRVVHPKTDEQRCRLQEACRDILLFKTLDQEQFSQVLDAMFELRVQPQEHVIDQGDDGDNFYVIERGVYDIVVSGTCVGQYNNKGSFGELALMYNTPRAATIIATQEGALWGLDRATFRRLIVKNNAKKRRMYESFIESVPLLKSLEATERMKIVDVLGAKQFSDGERIITQGDKADCFYVVESGEVKIMMKSKTKAGHADNAEVEITRCSRGQYFGELALVTNKPRAASAYAVGDVKCLVIDVQAFERLLGSCKEIMKRNIAHYEEQLVALTTTGDELQDRNMSEPVTRANSKPPAGEEMNVDLQSTSTSGHQCDENIPEISVLAGEVNETLQTDTEQPEKFRAVPIHRRPDLLVPCADLVNSEWQRSQSARVHSLQKSCPEFPVSMVLLQGHKETERLLGHVRMSLVIGDSKSLFIESVVVPKVQRGKGFGRILMKEAERYAKSRGFKRLCLTTHDKQHFYAHLGYVLSTPVQNAGSMTAFVPMETLLKFSRMPSAGTGVQTRTQVAQGNRDSGGASGPGSPQPSSLPPPPPLPPPSSASIHTPPPPPFIPPSPPALLPLTGQLVIQTLTETPYRDAKGVPIFWMHKDI</sequence>
<keyword evidence="11" id="KW-0114">cAMP</keyword>
<dbReference type="AlphaFoldDB" id="A0AA88SYM3"/>
<dbReference type="GO" id="GO:0005886">
    <property type="term" value="C:plasma membrane"/>
    <property type="evidence" value="ECO:0007669"/>
    <property type="project" value="UniProtKB-SubCell"/>
</dbReference>
<evidence type="ECO:0000256" key="7">
    <source>
        <dbReference type="ARBA" id="ARBA00022566"/>
    </source>
</evidence>
<feature type="region of interest" description="Disordered" evidence="15">
    <location>
        <begin position="951"/>
        <end position="1010"/>
    </location>
</feature>
<dbReference type="InterPro" id="IPR018488">
    <property type="entry name" value="cNMP-bd_CS"/>
</dbReference>
<feature type="compositionally biased region" description="Acidic residues" evidence="15">
    <location>
        <begin position="413"/>
        <end position="424"/>
    </location>
</feature>
<dbReference type="SUPFAM" id="SSF55729">
    <property type="entry name" value="Acyl-CoA N-acyltransferases (Nat)"/>
    <property type="match status" value="1"/>
</dbReference>
<dbReference type="Gene3D" id="2.60.120.10">
    <property type="entry name" value="Jelly Rolls"/>
    <property type="match status" value="2"/>
</dbReference>
<organism evidence="18 19">
    <name type="scientific">Channa striata</name>
    <name type="common">Snakehead murrel</name>
    <name type="synonym">Ophicephalus striatus</name>
    <dbReference type="NCBI Taxonomy" id="64152"/>
    <lineage>
        <taxon>Eukaryota</taxon>
        <taxon>Metazoa</taxon>
        <taxon>Chordata</taxon>
        <taxon>Craniata</taxon>
        <taxon>Vertebrata</taxon>
        <taxon>Euteleostomi</taxon>
        <taxon>Actinopterygii</taxon>
        <taxon>Neopterygii</taxon>
        <taxon>Teleostei</taxon>
        <taxon>Neoteleostei</taxon>
        <taxon>Acanthomorphata</taxon>
        <taxon>Anabantaria</taxon>
        <taxon>Anabantiformes</taxon>
        <taxon>Channoidei</taxon>
        <taxon>Channidae</taxon>
        <taxon>Channa</taxon>
    </lineage>
</organism>
<dbReference type="Pfam" id="PF00583">
    <property type="entry name" value="Acetyltransf_1"/>
    <property type="match status" value="1"/>
</dbReference>
<dbReference type="SUPFAM" id="SSF47391">
    <property type="entry name" value="Dimerization-anchoring domain of cAMP-dependent PK regulatory subunit"/>
    <property type="match status" value="1"/>
</dbReference>
<feature type="domain" description="N-acetyltransferase" evidence="17">
    <location>
        <begin position="794"/>
        <end position="944"/>
    </location>
</feature>
<dbReference type="SUPFAM" id="SSF51206">
    <property type="entry name" value="cAMP-binding domain-like"/>
    <property type="match status" value="2"/>
</dbReference>
<gene>
    <name evidence="18" type="ORF">Q5P01_007433</name>
</gene>
<dbReference type="PANTHER" id="PTHR11635:SF153">
    <property type="entry name" value="CAMP-DEPENDENT PROTEIN KINASE TYPE II-ALPHA REGULATORY SUBUNIT"/>
    <property type="match status" value="1"/>
</dbReference>
<evidence type="ECO:0000256" key="5">
    <source>
        <dbReference type="ARBA" id="ARBA00022490"/>
    </source>
</evidence>
<comment type="subcellular location">
    <subcellularLocation>
        <location evidence="1">Cell membrane</location>
    </subcellularLocation>
    <subcellularLocation>
        <location evidence="2">Cytoplasm</location>
    </subcellularLocation>
</comment>
<dbReference type="PANTHER" id="PTHR11635">
    <property type="entry name" value="CAMP-DEPENDENT PROTEIN KINASE REGULATORY CHAIN"/>
    <property type="match status" value="1"/>
</dbReference>
<dbReference type="PROSITE" id="PS00888">
    <property type="entry name" value="CNMP_BINDING_1"/>
    <property type="match status" value="2"/>
</dbReference>
<dbReference type="CDD" id="cd00038">
    <property type="entry name" value="CAP_ED"/>
    <property type="match status" value="2"/>
</dbReference>
<dbReference type="InterPro" id="IPR050503">
    <property type="entry name" value="cAMP-dep_PK_reg_su-like"/>
</dbReference>
<dbReference type="SMART" id="SM00100">
    <property type="entry name" value="cNMP"/>
    <property type="match status" value="2"/>
</dbReference>
<dbReference type="CDD" id="cd12103">
    <property type="entry name" value="DD_RIIalpha_PKA"/>
    <property type="match status" value="1"/>
</dbReference>
<keyword evidence="9" id="KW-0547">Nucleotide-binding</keyword>
<keyword evidence="8" id="KW-0677">Repeat</keyword>
<dbReference type="InterPro" id="IPR029058">
    <property type="entry name" value="AB_hydrolase_fold"/>
</dbReference>
<evidence type="ECO:0000256" key="13">
    <source>
        <dbReference type="ARBA" id="ARBA00041039"/>
    </source>
</evidence>
<reference evidence="18" key="1">
    <citation type="submission" date="2023-07" db="EMBL/GenBank/DDBJ databases">
        <title>Chromosome-level Genome Assembly of Striped Snakehead (Channa striata).</title>
        <authorList>
            <person name="Liu H."/>
        </authorList>
    </citation>
    <scope>NUCLEOTIDE SEQUENCE</scope>
    <source>
        <strain evidence="18">Gz</strain>
        <tissue evidence="18">Muscle</tissue>
    </source>
</reference>
<dbReference type="PROSITE" id="PS50042">
    <property type="entry name" value="CNMP_BINDING_3"/>
    <property type="match status" value="2"/>
</dbReference>
<evidence type="ECO:0000256" key="8">
    <source>
        <dbReference type="ARBA" id="ARBA00022737"/>
    </source>
</evidence>
<dbReference type="GO" id="GO:0004862">
    <property type="term" value="F:cAMP-dependent protein kinase inhibitor activity"/>
    <property type="evidence" value="ECO:0007669"/>
    <property type="project" value="TreeGrafter"/>
</dbReference>
<dbReference type="InterPro" id="IPR018490">
    <property type="entry name" value="cNMP-bd_dom_sf"/>
</dbReference>
<keyword evidence="7" id="KW-0116">cAMP-binding</keyword>
<evidence type="ECO:0000313" key="19">
    <source>
        <dbReference type="Proteomes" id="UP001187415"/>
    </source>
</evidence>
<dbReference type="InterPro" id="IPR016181">
    <property type="entry name" value="Acyl_CoA_acyltransferase"/>
</dbReference>
<dbReference type="SUPFAM" id="SSF53474">
    <property type="entry name" value="alpha/beta-Hydrolases"/>
    <property type="match status" value="1"/>
</dbReference>
<dbReference type="PROSITE" id="PS00889">
    <property type="entry name" value="CNMP_BINDING_2"/>
    <property type="match status" value="2"/>
</dbReference>
<dbReference type="Gene3D" id="1.20.890.10">
    <property type="entry name" value="cAMP-dependent protein kinase regulatory subunit, dimerization-anchoring domain"/>
    <property type="match status" value="1"/>
</dbReference>
<comment type="caution">
    <text evidence="18">The sequence shown here is derived from an EMBL/GenBank/DDBJ whole genome shotgun (WGS) entry which is preliminary data.</text>
</comment>
<dbReference type="Pfam" id="PF00027">
    <property type="entry name" value="cNMP_binding"/>
    <property type="match status" value="2"/>
</dbReference>
<feature type="coiled-coil region" evidence="14">
    <location>
        <begin position="708"/>
        <end position="735"/>
    </location>
</feature>
<dbReference type="Proteomes" id="UP001187415">
    <property type="component" value="Unassembled WGS sequence"/>
</dbReference>
<dbReference type="InterPro" id="IPR000182">
    <property type="entry name" value="GNAT_dom"/>
</dbReference>
<evidence type="ECO:0000256" key="11">
    <source>
        <dbReference type="ARBA" id="ARBA00023149"/>
    </source>
</evidence>
<evidence type="ECO:0000256" key="15">
    <source>
        <dbReference type="SAM" id="MobiDB-lite"/>
    </source>
</evidence>
<dbReference type="Pfam" id="PF12146">
    <property type="entry name" value="Hydrolase_4"/>
    <property type="match status" value="1"/>
</dbReference>
<dbReference type="GO" id="GO:0034236">
    <property type="term" value="F:protein kinase A catalytic subunit binding"/>
    <property type="evidence" value="ECO:0007669"/>
    <property type="project" value="TreeGrafter"/>
</dbReference>
<keyword evidence="10" id="KW-0472">Membrane</keyword>
<proteinExistence type="inferred from homology"/>
<evidence type="ECO:0000256" key="14">
    <source>
        <dbReference type="SAM" id="Coils"/>
    </source>
</evidence>
<dbReference type="PRINTS" id="PR00103">
    <property type="entry name" value="CAMPKINASE"/>
</dbReference>
<evidence type="ECO:0000256" key="3">
    <source>
        <dbReference type="ARBA" id="ARBA00005753"/>
    </source>
</evidence>
<evidence type="ECO:0000256" key="2">
    <source>
        <dbReference type="ARBA" id="ARBA00004496"/>
    </source>
</evidence>
<evidence type="ECO:0000259" key="17">
    <source>
        <dbReference type="PROSITE" id="PS51186"/>
    </source>
</evidence>